<feature type="domain" description="4'-phosphopantetheinyl transferase" evidence="3">
    <location>
        <begin position="105"/>
        <end position="192"/>
    </location>
</feature>
<dbReference type="EMBL" id="CABWLR010000003">
    <property type="protein sequence ID" value="VXB64831.1"/>
    <property type="molecule type" value="Genomic_DNA"/>
</dbReference>
<dbReference type="AlphaFoldDB" id="A0A653S9T2"/>
<sequence length="230" mass="26498">MTHLLCTNLIDSDNENFFTLAEKKFSNGFMSKYSKYKRWQDAKSTILGRLLLAYGLQHIYDVAIEDVKIGYSKDKKPFLEHSNIQFNISHSNEFIVCAFTTTGDIGVDVEKVNEVDVNDFKDQFSRSEYENILSSKNVQECFYDYWTQKEAVLKAFGTGLHIALDAIEIIDNTSKIENRVFYLEEISLTDHYKCHVATEYLRQGSRAEVNHLSPVEIIHFLSANSFKTMG</sequence>
<dbReference type="Pfam" id="PF22624">
    <property type="entry name" value="AASDHPPT_N"/>
    <property type="match status" value="1"/>
</dbReference>
<dbReference type="GO" id="GO:0008897">
    <property type="term" value="F:holo-[acyl-carrier-protein] synthase activity"/>
    <property type="evidence" value="ECO:0007669"/>
    <property type="project" value="InterPro"/>
</dbReference>
<gene>
    <name evidence="5" type="ORF">MARI151_30251</name>
</gene>
<evidence type="ECO:0000256" key="1">
    <source>
        <dbReference type="ARBA" id="ARBA00010990"/>
    </source>
</evidence>
<dbReference type="Pfam" id="PF01648">
    <property type="entry name" value="ACPS"/>
    <property type="match status" value="1"/>
</dbReference>
<dbReference type="SUPFAM" id="SSF56214">
    <property type="entry name" value="4'-phosphopantetheinyl transferase"/>
    <property type="match status" value="2"/>
</dbReference>
<dbReference type="InterPro" id="IPR037143">
    <property type="entry name" value="4-PPantetheinyl_Trfase_dom_sf"/>
</dbReference>
<reference evidence="5 6" key="1">
    <citation type="submission" date="2019-10" db="EMBL/GenBank/DDBJ databases">
        <authorList>
            <person name="Karimi E."/>
        </authorList>
    </citation>
    <scope>NUCLEOTIDE SEQUENCE [LARGE SCALE GENOMIC DNA]</scope>
    <source>
        <strain evidence="5">Maribacter sp. 151</strain>
    </source>
</reference>
<evidence type="ECO:0000259" key="3">
    <source>
        <dbReference type="Pfam" id="PF01648"/>
    </source>
</evidence>
<organism evidence="5 6">
    <name type="scientific">Maribacter litoralis</name>
    <dbReference type="NCBI Taxonomy" id="2059726"/>
    <lineage>
        <taxon>Bacteria</taxon>
        <taxon>Pseudomonadati</taxon>
        <taxon>Bacteroidota</taxon>
        <taxon>Flavobacteriia</taxon>
        <taxon>Flavobacteriales</taxon>
        <taxon>Flavobacteriaceae</taxon>
        <taxon>Maribacter</taxon>
    </lineage>
</organism>
<dbReference type="GO" id="GO:0005829">
    <property type="term" value="C:cytosol"/>
    <property type="evidence" value="ECO:0007669"/>
    <property type="project" value="TreeGrafter"/>
</dbReference>
<dbReference type="PANTHER" id="PTHR12215">
    <property type="entry name" value="PHOSPHOPANTETHEINE TRANSFERASE"/>
    <property type="match status" value="1"/>
</dbReference>
<dbReference type="Gene3D" id="3.90.470.20">
    <property type="entry name" value="4'-phosphopantetheinyl transferase domain"/>
    <property type="match status" value="2"/>
</dbReference>
<evidence type="ECO:0000259" key="4">
    <source>
        <dbReference type="Pfam" id="PF22624"/>
    </source>
</evidence>
<keyword evidence="6" id="KW-1185">Reference proteome</keyword>
<protein>
    <submittedName>
        <fullName evidence="5">4'-phosphopantetheinyl transferase</fullName>
    </submittedName>
</protein>
<dbReference type="RefSeq" id="WP_159302886.1">
    <property type="nucleotide sequence ID" value="NZ_LR733271.1"/>
</dbReference>
<dbReference type="InterPro" id="IPR050559">
    <property type="entry name" value="P-Pant_transferase_sf"/>
</dbReference>
<accession>A0A653S9T2</accession>
<proteinExistence type="inferred from homology"/>
<keyword evidence="2 5" id="KW-0808">Transferase</keyword>
<dbReference type="InterPro" id="IPR008278">
    <property type="entry name" value="4-PPantetheinyl_Trfase_dom"/>
</dbReference>
<evidence type="ECO:0000256" key="2">
    <source>
        <dbReference type="ARBA" id="ARBA00022679"/>
    </source>
</evidence>
<dbReference type="InterPro" id="IPR055066">
    <property type="entry name" value="AASDHPPT_N"/>
</dbReference>
<evidence type="ECO:0000313" key="6">
    <source>
        <dbReference type="Proteomes" id="UP000430202"/>
    </source>
</evidence>
<comment type="similarity">
    <text evidence="1">Belongs to the P-Pant transferase superfamily. Gsp/Sfp/HetI/AcpT family.</text>
</comment>
<dbReference type="Proteomes" id="UP000430202">
    <property type="component" value="Unassembled WGS sequence"/>
</dbReference>
<name>A0A653S9T2_9FLAO</name>
<dbReference type="PANTHER" id="PTHR12215:SF10">
    <property type="entry name" value="L-AMINOADIPATE-SEMIALDEHYDE DEHYDROGENASE-PHOSPHOPANTETHEINYL TRANSFERASE"/>
    <property type="match status" value="1"/>
</dbReference>
<evidence type="ECO:0000313" key="5">
    <source>
        <dbReference type="EMBL" id="VXB64831.1"/>
    </source>
</evidence>
<feature type="domain" description="4'-phosphopantetheinyl transferase N-terminal" evidence="4">
    <location>
        <begin position="31"/>
        <end position="98"/>
    </location>
</feature>
<dbReference type="GO" id="GO:0019878">
    <property type="term" value="P:lysine biosynthetic process via aminoadipic acid"/>
    <property type="evidence" value="ECO:0007669"/>
    <property type="project" value="TreeGrafter"/>
</dbReference>
<dbReference type="GO" id="GO:0000287">
    <property type="term" value="F:magnesium ion binding"/>
    <property type="evidence" value="ECO:0007669"/>
    <property type="project" value="InterPro"/>
</dbReference>